<name>A0A7W9WAZ3_9BACT</name>
<dbReference type="AlphaFoldDB" id="A0A7W9WAZ3"/>
<evidence type="ECO:0000313" key="2">
    <source>
        <dbReference type="Proteomes" id="UP000532746"/>
    </source>
</evidence>
<dbReference type="EMBL" id="JACHGG010000003">
    <property type="protein sequence ID" value="MBB6059274.1"/>
    <property type="molecule type" value="Genomic_DNA"/>
</dbReference>
<comment type="caution">
    <text evidence="1">The sequence shown here is derived from an EMBL/GenBank/DDBJ whole genome shotgun (WGS) entry which is preliminary data.</text>
</comment>
<gene>
    <name evidence="1" type="ORF">HNQ93_002134</name>
</gene>
<organism evidence="1 2">
    <name type="scientific">Hymenobacter luteus</name>
    <dbReference type="NCBI Taxonomy" id="1411122"/>
    <lineage>
        <taxon>Bacteria</taxon>
        <taxon>Pseudomonadati</taxon>
        <taxon>Bacteroidota</taxon>
        <taxon>Cytophagia</taxon>
        <taxon>Cytophagales</taxon>
        <taxon>Hymenobacteraceae</taxon>
        <taxon>Hymenobacter</taxon>
    </lineage>
</organism>
<protein>
    <submittedName>
        <fullName evidence="1">Uncharacterized protein</fullName>
    </submittedName>
</protein>
<proteinExistence type="predicted"/>
<accession>A0A7W9WAZ3</accession>
<dbReference type="Proteomes" id="UP000532746">
    <property type="component" value="Unassembled WGS sequence"/>
</dbReference>
<keyword evidence="2" id="KW-1185">Reference proteome</keyword>
<evidence type="ECO:0000313" key="1">
    <source>
        <dbReference type="EMBL" id="MBB6059274.1"/>
    </source>
</evidence>
<sequence length="123" mass="14062">MKNKVFPVGSDVEAEALSTDQLISNLHHFSHHYRGRAVTALGKRLKESETVFDKILETINNPINRNSRVLGLTTVSWLGAIAVFENGNKEQIEQINSILKNWEKTEKEDLKYFLRHTGLPLDF</sequence>
<reference evidence="1 2" key="1">
    <citation type="submission" date="2020-08" db="EMBL/GenBank/DDBJ databases">
        <title>Genomic Encyclopedia of Type Strains, Phase IV (KMG-IV): sequencing the most valuable type-strain genomes for metagenomic binning, comparative biology and taxonomic classification.</title>
        <authorList>
            <person name="Goeker M."/>
        </authorList>
    </citation>
    <scope>NUCLEOTIDE SEQUENCE [LARGE SCALE GENOMIC DNA]</scope>
    <source>
        <strain evidence="1 2">DSM 26718</strain>
    </source>
</reference>
<dbReference type="RefSeq" id="WP_183404254.1">
    <property type="nucleotide sequence ID" value="NZ_JACHGG010000003.1"/>
</dbReference>